<dbReference type="Gramene" id="OB06G12740.1">
    <property type="protein sequence ID" value="OB06G12740.1"/>
    <property type="gene ID" value="OB06G12740"/>
</dbReference>
<dbReference type="AlphaFoldDB" id="J3MB80"/>
<name>J3MB80_ORYBR</name>
<reference evidence="1" key="2">
    <citation type="submission" date="2013-04" db="UniProtKB">
        <authorList>
            <consortium name="EnsemblPlants"/>
        </authorList>
    </citation>
    <scope>IDENTIFICATION</scope>
</reference>
<dbReference type="EnsemblPlants" id="OB06G12740.1">
    <property type="protein sequence ID" value="OB06G12740.1"/>
    <property type="gene ID" value="OB06G12740"/>
</dbReference>
<sequence length="50" mass="5934">MFSERCSIHRVFVLVSIYALITTRRRRCFRWCAPCLLQCFDSLHSHACTV</sequence>
<protein>
    <submittedName>
        <fullName evidence="1">Uncharacterized protein</fullName>
    </submittedName>
</protein>
<accession>J3MB80</accession>
<dbReference type="Proteomes" id="UP000006038">
    <property type="component" value="Chromosome 6"/>
</dbReference>
<evidence type="ECO:0000313" key="2">
    <source>
        <dbReference type="Proteomes" id="UP000006038"/>
    </source>
</evidence>
<reference evidence="1" key="1">
    <citation type="journal article" date="2013" name="Nat. Commun.">
        <title>Whole-genome sequencing of Oryza brachyantha reveals mechanisms underlying Oryza genome evolution.</title>
        <authorList>
            <person name="Chen J."/>
            <person name="Huang Q."/>
            <person name="Gao D."/>
            <person name="Wang J."/>
            <person name="Lang Y."/>
            <person name="Liu T."/>
            <person name="Li B."/>
            <person name="Bai Z."/>
            <person name="Luis Goicoechea J."/>
            <person name="Liang C."/>
            <person name="Chen C."/>
            <person name="Zhang W."/>
            <person name="Sun S."/>
            <person name="Liao Y."/>
            <person name="Zhang X."/>
            <person name="Yang L."/>
            <person name="Song C."/>
            <person name="Wang M."/>
            <person name="Shi J."/>
            <person name="Liu G."/>
            <person name="Liu J."/>
            <person name="Zhou H."/>
            <person name="Zhou W."/>
            <person name="Yu Q."/>
            <person name="An N."/>
            <person name="Chen Y."/>
            <person name="Cai Q."/>
            <person name="Wang B."/>
            <person name="Liu B."/>
            <person name="Min J."/>
            <person name="Huang Y."/>
            <person name="Wu H."/>
            <person name="Li Z."/>
            <person name="Zhang Y."/>
            <person name="Yin Y."/>
            <person name="Song W."/>
            <person name="Jiang J."/>
            <person name="Jackson S.A."/>
            <person name="Wing R.A."/>
            <person name="Wang J."/>
            <person name="Chen M."/>
        </authorList>
    </citation>
    <scope>NUCLEOTIDE SEQUENCE [LARGE SCALE GENOMIC DNA]</scope>
    <source>
        <strain evidence="1">cv. IRGC 101232</strain>
    </source>
</reference>
<proteinExistence type="predicted"/>
<keyword evidence="2" id="KW-1185">Reference proteome</keyword>
<dbReference type="HOGENOM" id="CLU_3127529_0_0_1"/>
<organism evidence="1">
    <name type="scientific">Oryza brachyantha</name>
    <name type="common">malo sina</name>
    <dbReference type="NCBI Taxonomy" id="4533"/>
    <lineage>
        <taxon>Eukaryota</taxon>
        <taxon>Viridiplantae</taxon>
        <taxon>Streptophyta</taxon>
        <taxon>Embryophyta</taxon>
        <taxon>Tracheophyta</taxon>
        <taxon>Spermatophyta</taxon>
        <taxon>Magnoliopsida</taxon>
        <taxon>Liliopsida</taxon>
        <taxon>Poales</taxon>
        <taxon>Poaceae</taxon>
        <taxon>BOP clade</taxon>
        <taxon>Oryzoideae</taxon>
        <taxon>Oryzeae</taxon>
        <taxon>Oryzinae</taxon>
        <taxon>Oryza</taxon>
    </lineage>
</organism>
<evidence type="ECO:0000313" key="1">
    <source>
        <dbReference type="EnsemblPlants" id="OB06G12740.1"/>
    </source>
</evidence>